<comment type="catalytic activity">
    <reaction evidence="5">
        <text>a 2'-deoxyadenosine in DNA + S-adenosyl-L-methionine = an N(6)-methyl-2'-deoxyadenosine in DNA + S-adenosyl-L-homocysteine + H(+)</text>
        <dbReference type="Rhea" id="RHEA:15197"/>
        <dbReference type="Rhea" id="RHEA-COMP:12418"/>
        <dbReference type="Rhea" id="RHEA-COMP:12419"/>
        <dbReference type="ChEBI" id="CHEBI:15378"/>
        <dbReference type="ChEBI" id="CHEBI:57856"/>
        <dbReference type="ChEBI" id="CHEBI:59789"/>
        <dbReference type="ChEBI" id="CHEBI:90615"/>
        <dbReference type="ChEBI" id="CHEBI:90616"/>
        <dbReference type="EC" id="2.1.1.72"/>
    </reaction>
</comment>
<evidence type="ECO:0000259" key="6">
    <source>
        <dbReference type="Pfam" id="PF07669"/>
    </source>
</evidence>
<dbReference type="PANTHER" id="PTHR33841">
    <property type="entry name" value="DNA METHYLTRANSFERASE YEEA-RELATED"/>
    <property type="match status" value="1"/>
</dbReference>
<dbReference type="Pfam" id="PF07669">
    <property type="entry name" value="Eco57I"/>
    <property type="match status" value="1"/>
</dbReference>
<evidence type="ECO:0000256" key="4">
    <source>
        <dbReference type="ARBA" id="ARBA00022691"/>
    </source>
</evidence>
<sequence length="1224" mass="138494">MIDRLALVRDLKLQVRELEEDLHARAAGEFDETLRGEWQSARDVSRTAVPYETGLKNSWLDDRVTQAAVAWVLGTVFVRFCEDNGLLEHPYLAGRVAKEHGSRLDVAKELQEEYWNTADDPTDRGWIERSFDALAVTRATAGLFDRAHNPMWTITPSHEAAKRLLAFWRETDETGEIRHDFTDPTWNTRFLGDLYEDLSQHAKDTYALRQTPQFVEEFILDYTLDPALEEFADDFLDGKFRLIDPTCGSGHFLLGAFHRLLAEWERKASGAGRWEVIARSLNSVHGVDKNASAAAIARFRLLLAAMDAGEIKRLADLRGDFAINVAVGDSLLHGRSGPIRNDEITGFEIPGRATNPDVFTYRTEDVLEYVRECNILGTHSYHAVVGNPPYITVRDKQENANYRDSYHYVCSGQYALSVPFAARFFRLAKRAGGDHRNGGYVGQITANSFMKREFGKKFIEEYLSGADPLRSPQLTHVIDTSGAYIPGHGTPTVILFGRNQAQLTRDVIRTVMGIQGEPGQPENAANGKVWQAITRQLDHPGSESQWVSVVDLPRSELSTFPWNLGGGGATALQTKIARAANRRIYDIADSVGRTTATGADDLYFLPNLATARRLGEERVVRPLVVGDAVRDYQVTQYVFVRNPYEIPDNSQPLPNTSSLVTRSLWPARAMLRQRMIFGATIEEQGRPWYVHLENYSSKLTTSSAITFAFVSTHNHFAYDRLGCLFNRTAPMIKLKNQNENAHLSLIGVLNSSIACFWLKQVSHDKGSQGVNEGFKSQEWERFYEFTGNKLKDFPLPNELPLAFGRELDLLAQRYASTEPAIVVAEAIPNWERLDAAQAEQARIRGQMIAMQEELDWEAYRLYGLLDASEAAELIAAAEIVPVLNLGERAFEIALARKIALGEGESAWFARHGSTPITEVPAHWPLAYRGVVEKRIEAIERRRDLALIERPECKRRWASESWKKKEQAALRDWLLDRCEERSFWFAPDGSGGEQPKPMTVYRLADRLTNAFDGTDVVAVARLYAGDDAKLVDVIADIVNAEHVPHLAQLRYKESGLIKRARWEQTWELQREEDRTGLRLDIDVPDKYSSGDFLKASYWRNRGKLDVPKERFISYPLASPDTDGSLLLGWAGWNHLEQAQALYTLIEERRFGDGWDRDRLAPLVAGLAEVMPWVWQWHGERDAEGRIPAAGYAEYLEEQQRELKLTDEELTAWRPKAAGRSRSNRK</sequence>
<name>A0ABV5Q1V7_9ACTN</name>
<dbReference type="Proteomes" id="UP001589646">
    <property type="component" value="Unassembled WGS sequence"/>
</dbReference>
<reference evidence="8 9" key="1">
    <citation type="submission" date="2024-09" db="EMBL/GenBank/DDBJ databases">
        <authorList>
            <person name="Sun Q."/>
            <person name="Mori K."/>
        </authorList>
    </citation>
    <scope>NUCLEOTIDE SEQUENCE [LARGE SCALE GENOMIC DNA]</scope>
    <source>
        <strain evidence="8 9">JCM 3323</strain>
    </source>
</reference>
<evidence type="ECO:0000256" key="2">
    <source>
        <dbReference type="ARBA" id="ARBA00022603"/>
    </source>
</evidence>
<keyword evidence="2 8" id="KW-0489">Methyltransferase</keyword>
<dbReference type="SUPFAM" id="SSF53335">
    <property type="entry name" value="S-adenosyl-L-methionine-dependent methyltransferases"/>
    <property type="match status" value="1"/>
</dbReference>
<dbReference type="GO" id="GO:0009007">
    <property type="term" value="F:site-specific DNA-methyltransferase (adenine-specific) activity"/>
    <property type="evidence" value="ECO:0007669"/>
    <property type="project" value="UniProtKB-EC"/>
</dbReference>
<dbReference type="RefSeq" id="WP_346128673.1">
    <property type="nucleotide sequence ID" value="NZ_BAAAXC010000015.1"/>
</dbReference>
<dbReference type="EC" id="2.1.1.72" evidence="1"/>
<dbReference type="InterPro" id="IPR050953">
    <property type="entry name" value="N4_N6_ade-DNA_methylase"/>
</dbReference>
<dbReference type="InterPro" id="IPR011639">
    <property type="entry name" value="MethylTrfase_TaqI-like_dom"/>
</dbReference>
<comment type="caution">
    <text evidence="8">The sequence shown here is derived from an EMBL/GenBank/DDBJ whole genome shotgun (WGS) entry which is preliminary data.</text>
</comment>
<evidence type="ECO:0000259" key="7">
    <source>
        <dbReference type="Pfam" id="PF22654"/>
    </source>
</evidence>
<evidence type="ECO:0000256" key="1">
    <source>
        <dbReference type="ARBA" id="ARBA00011900"/>
    </source>
</evidence>
<dbReference type="Gene3D" id="3.40.50.150">
    <property type="entry name" value="Vaccinia Virus protein VP39"/>
    <property type="match status" value="1"/>
</dbReference>
<feature type="domain" description="Type II methyltransferase M.TaqI-like" evidence="6">
    <location>
        <begin position="282"/>
        <end position="458"/>
    </location>
</feature>
<dbReference type="Pfam" id="PF22654">
    <property type="entry name" value="DUF7008"/>
    <property type="match status" value="1"/>
</dbReference>
<dbReference type="PANTHER" id="PTHR33841:SF1">
    <property type="entry name" value="DNA METHYLTRANSFERASE A"/>
    <property type="match status" value="1"/>
</dbReference>
<organism evidence="8 9">
    <name type="scientific">Nonomuraea roseola</name>
    <dbReference type="NCBI Taxonomy" id="46179"/>
    <lineage>
        <taxon>Bacteria</taxon>
        <taxon>Bacillati</taxon>
        <taxon>Actinomycetota</taxon>
        <taxon>Actinomycetes</taxon>
        <taxon>Streptosporangiales</taxon>
        <taxon>Streptosporangiaceae</taxon>
        <taxon>Nonomuraea</taxon>
    </lineage>
</organism>
<keyword evidence="9" id="KW-1185">Reference proteome</keyword>
<keyword evidence="4" id="KW-0949">S-adenosyl-L-methionine</keyword>
<dbReference type="PRINTS" id="PR00507">
    <property type="entry name" value="N12N6MTFRASE"/>
</dbReference>
<dbReference type="PROSITE" id="PS00092">
    <property type="entry name" value="N6_MTASE"/>
    <property type="match status" value="1"/>
</dbReference>
<gene>
    <name evidence="8" type="primary">pglX</name>
    <name evidence="8" type="ORF">ACFFRN_21765</name>
</gene>
<dbReference type="InterPro" id="IPR002052">
    <property type="entry name" value="DNA_methylase_N6_adenine_CS"/>
</dbReference>
<protein>
    <recommendedName>
        <fullName evidence="1">site-specific DNA-methyltransferase (adenine-specific)</fullName>
        <ecNumber evidence="1">2.1.1.72</ecNumber>
    </recommendedName>
</protein>
<dbReference type="EMBL" id="JBHMCE010000006">
    <property type="protein sequence ID" value="MFB9529243.1"/>
    <property type="molecule type" value="Genomic_DNA"/>
</dbReference>
<dbReference type="GO" id="GO:0032259">
    <property type="term" value="P:methylation"/>
    <property type="evidence" value="ECO:0007669"/>
    <property type="project" value="UniProtKB-KW"/>
</dbReference>
<evidence type="ECO:0000313" key="9">
    <source>
        <dbReference type="Proteomes" id="UP001589646"/>
    </source>
</evidence>
<dbReference type="InterPro" id="IPR054277">
    <property type="entry name" value="DUF7008"/>
</dbReference>
<dbReference type="InterPro" id="IPR029063">
    <property type="entry name" value="SAM-dependent_MTases_sf"/>
</dbReference>
<dbReference type="NCBIfam" id="NF033451">
    <property type="entry name" value="BREX_2_MTaseX"/>
    <property type="match status" value="1"/>
</dbReference>
<evidence type="ECO:0000256" key="5">
    <source>
        <dbReference type="ARBA" id="ARBA00047942"/>
    </source>
</evidence>
<feature type="domain" description="DUF7008" evidence="7">
    <location>
        <begin position="847"/>
        <end position="1221"/>
    </location>
</feature>
<keyword evidence="3 8" id="KW-0808">Transferase</keyword>
<proteinExistence type="predicted"/>
<evidence type="ECO:0000313" key="8">
    <source>
        <dbReference type="EMBL" id="MFB9529243.1"/>
    </source>
</evidence>
<evidence type="ECO:0000256" key="3">
    <source>
        <dbReference type="ARBA" id="ARBA00022679"/>
    </source>
</evidence>
<accession>A0ABV5Q1V7</accession>